<feature type="compositionally biased region" description="Basic and acidic residues" evidence="2">
    <location>
        <begin position="134"/>
        <end position="145"/>
    </location>
</feature>
<feature type="compositionally biased region" description="Basic and acidic residues" evidence="2">
    <location>
        <begin position="19"/>
        <end position="32"/>
    </location>
</feature>
<reference evidence="4 5" key="1">
    <citation type="submission" date="2022-01" db="EMBL/GenBank/DDBJ databases">
        <authorList>
            <person name="Xiong W."/>
            <person name="Schranz E."/>
        </authorList>
    </citation>
    <scope>NUCLEOTIDE SEQUENCE [LARGE SCALE GENOMIC DNA]</scope>
</reference>
<organism evidence="4 5">
    <name type="scientific">Lactuca virosa</name>
    <dbReference type="NCBI Taxonomy" id="75947"/>
    <lineage>
        <taxon>Eukaryota</taxon>
        <taxon>Viridiplantae</taxon>
        <taxon>Streptophyta</taxon>
        <taxon>Embryophyta</taxon>
        <taxon>Tracheophyta</taxon>
        <taxon>Spermatophyta</taxon>
        <taxon>Magnoliopsida</taxon>
        <taxon>eudicotyledons</taxon>
        <taxon>Gunneridae</taxon>
        <taxon>Pentapetalae</taxon>
        <taxon>asterids</taxon>
        <taxon>campanulids</taxon>
        <taxon>Asterales</taxon>
        <taxon>Asteraceae</taxon>
        <taxon>Cichorioideae</taxon>
        <taxon>Cichorieae</taxon>
        <taxon>Lactucinae</taxon>
        <taxon>Lactuca</taxon>
    </lineage>
</organism>
<comment type="similarity">
    <text evidence="1">Belongs to the remorin family.</text>
</comment>
<dbReference type="AlphaFoldDB" id="A0AAU9M506"/>
<keyword evidence="5" id="KW-1185">Reference proteome</keyword>
<protein>
    <recommendedName>
        <fullName evidence="3">Remorin C-terminal domain-containing protein</fullName>
    </recommendedName>
</protein>
<name>A0AAU9M506_9ASTR</name>
<evidence type="ECO:0000256" key="2">
    <source>
        <dbReference type="SAM" id="MobiDB-lite"/>
    </source>
</evidence>
<feature type="region of interest" description="Disordered" evidence="2">
    <location>
        <begin position="86"/>
        <end position="149"/>
    </location>
</feature>
<dbReference type="EMBL" id="CAKMRJ010000002">
    <property type="protein sequence ID" value="CAH1417075.1"/>
    <property type="molecule type" value="Genomic_DNA"/>
</dbReference>
<evidence type="ECO:0000256" key="1">
    <source>
        <dbReference type="ARBA" id="ARBA00005711"/>
    </source>
</evidence>
<dbReference type="PANTHER" id="PTHR31471:SF51">
    <property type="entry name" value="REMORIN FAMILY PROTEIN"/>
    <property type="match status" value="1"/>
</dbReference>
<evidence type="ECO:0000259" key="3">
    <source>
        <dbReference type="Pfam" id="PF03763"/>
    </source>
</evidence>
<proteinExistence type="inferred from homology"/>
<dbReference type="Proteomes" id="UP001157418">
    <property type="component" value="Unassembled WGS sequence"/>
</dbReference>
<sequence>MEGLLKQISTIIFRVEKENEAQTSRVIRDRKISSRRTRSSKEDRRKGQNWHQRQPSRETSRDYDKMEGEEFRTAVAAAAFAVNSIETKEDDMKQGPGSSSRKTSDIQEVSPRSQTNQDLHGEANNHQAPTMVKMKSDNNVSKKDIGSTMSIDKTPNFVVEKQLDEETSQLDLEKRLGDIWEKTELQKIKERFTKVKAIISEWENKKKLRAKKKLIKKEGKLEWKRARELQDFMRKMQTIENISRGAISQTEENRRNEEDRVKENANMIRSTGKIQKPIYLCCWF</sequence>
<evidence type="ECO:0000313" key="5">
    <source>
        <dbReference type="Proteomes" id="UP001157418"/>
    </source>
</evidence>
<feature type="compositionally biased region" description="Polar residues" evidence="2">
    <location>
        <begin position="96"/>
        <end position="128"/>
    </location>
</feature>
<evidence type="ECO:0000313" key="4">
    <source>
        <dbReference type="EMBL" id="CAH1417075.1"/>
    </source>
</evidence>
<feature type="compositionally biased region" description="Basic and acidic residues" evidence="2">
    <location>
        <begin position="55"/>
        <end position="64"/>
    </location>
</feature>
<dbReference type="Pfam" id="PF03763">
    <property type="entry name" value="Remorin_C"/>
    <property type="match status" value="1"/>
</dbReference>
<dbReference type="InterPro" id="IPR005516">
    <property type="entry name" value="Remorin_C"/>
</dbReference>
<gene>
    <name evidence="4" type="ORF">LVIROSA_LOCUS4788</name>
</gene>
<dbReference type="PANTHER" id="PTHR31471">
    <property type="entry name" value="OS02G0116800 PROTEIN"/>
    <property type="match status" value="1"/>
</dbReference>
<feature type="region of interest" description="Disordered" evidence="2">
    <location>
        <begin position="19"/>
        <end position="64"/>
    </location>
</feature>
<comment type="caution">
    <text evidence="4">The sequence shown here is derived from an EMBL/GenBank/DDBJ whole genome shotgun (WGS) entry which is preliminary data.</text>
</comment>
<feature type="domain" description="Remorin C-terminal" evidence="3">
    <location>
        <begin position="178"/>
        <end position="276"/>
    </location>
</feature>
<accession>A0AAU9M506</accession>